<reference evidence="1" key="1">
    <citation type="submission" date="2020-06" db="EMBL/GenBank/DDBJ databases">
        <authorList>
            <person name="Li T."/>
            <person name="Hu X."/>
            <person name="Zhang T."/>
            <person name="Song X."/>
            <person name="Zhang H."/>
            <person name="Dai N."/>
            <person name="Sheng W."/>
            <person name="Hou X."/>
            <person name="Wei L."/>
        </authorList>
    </citation>
    <scope>NUCLEOTIDE SEQUENCE</scope>
    <source>
        <strain evidence="1">G01</strain>
        <tissue evidence="1">Leaf</tissue>
    </source>
</reference>
<evidence type="ECO:0000313" key="1">
    <source>
        <dbReference type="EMBL" id="KAL0323205.1"/>
    </source>
</evidence>
<dbReference type="AlphaFoldDB" id="A0AAW2LVN5"/>
<comment type="caution">
    <text evidence="1">The sequence shown here is derived from an EMBL/GenBank/DDBJ whole genome shotgun (WGS) entry which is preliminary data.</text>
</comment>
<sequence>MMLIPVSAVPYLLAIETEGKTSGTLLGGSFGPDPKGLVDDEVIPAAASEHLLGDFFSCTLGGDFDFLGLGWVYHCFYWEEGKEGLAGVATAVMRRRKRKKRWLVEERWWSSQKAH</sequence>
<protein>
    <submittedName>
        <fullName evidence="1">Uncharacterized protein</fullName>
    </submittedName>
</protein>
<gene>
    <name evidence="1" type="ORF">Sangu_1939800</name>
</gene>
<proteinExistence type="predicted"/>
<name>A0AAW2LVN5_9LAMI</name>
<organism evidence="1">
    <name type="scientific">Sesamum angustifolium</name>
    <dbReference type="NCBI Taxonomy" id="2727405"/>
    <lineage>
        <taxon>Eukaryota</taxon>
        <taxon>Viridiplantae</taxon>
        <taxon>Streptophyta</taxon>
        <taxon>Embryophyta</taxon>
        <taxon>Tracheophyta</taxon>
        <taxon>Spermatophyta</taxon>
        <taxon>Magnoliopsida</taxon>
        <taxon>eudicotyledons</taxon>
        <taxon>Gunneridae</taxon>
        <taxon>Pentapetalae</taxon>
        <taxon>asterids</taxon>
        <taxon>lamiids</taxon>
        <taxon>Lamiales</taxon>
        <taxon>Pedaliaceae</taxon>
        <taxon>Sesamum</taxon>
    </lineage>
</organism>
<dbReference type="EMBL" id="JACGWK010000012">
    <property type="protein sequence ID" value="KAL0323205.1"/>
    <property type="molecule type" value="Genomic_DNA"/>
</dbReference>
<reference evidence="1" key="2">
    <citation type="journal article" date="2024" name="Plant">
        <title>Genomic evolution and insights into agronomic trait innovations of Sesamum species.</title>
        <authorList>
            <person name="Miao H."/>
            <person name="Wang L."/>
            <person name="Qu L."/>
            <person name="Liu H."/>
            <person name="Sun Y."/>
            <person name="Le M."/>
            <person name="Wang Q."/>
            <person name="Wei S."/>
            <person name="Zheng Y."/>
            <person name="Lin W."/>
            <person name="Duan Y."/>
            <person name="Cao H."/>
            <person name="Xiong S."/>
            <person name="Wang X."/>
            <person name="Wei L."/>
            <person name="Li C."/>
            <person name="Ma Q."/>
            <person name="Ju M."/>
            <person name="Zhao R."/>
            <person name="Li G."/>
            <person name="Mu C."/>
            <person name="Tian Q."/>
            <person name="Mei H."/>
            <person name="Zhang T."/>
            <person name="Gao T."/>
            <person name="Zhang H."/>
        </authorList>
    </citation>
    <scope>NUCLEOTIDE SEQUENCE</scope>
    <source>
        <strain evidence="1">G01</strain>
    </source>
</reference>
<accession>A0AAW2LVN5</accession>